<dbReference type="OMA" id="MFIGTAR"/>
<evidence type="ECO:0000256" key="6">
    <source>
        <dbReference type="ARBA" id="ARBA00023015"/>
    </source>
</evidence>
<keyword evidence="9 10" id="KW-0927">Auxin signaling pathway</keyword>
<dbReference type="GO" id="GO:0005634">
    <property type="term" value="C:nucleus"/>
    <property type="evidence" value="ECO:0007669"/>
    <property type="project" value="UniProtKB-SubCell"/>
</dbReference>
<organism evidence="13 14">
    <name type="scientific">Triticum turgidum subsp. durum</name>
    <name type="common">Durum wheat</name>
    <name type="synonym">Triticum durum</name>
    <dbReference type="NCBI Taxonomy" id="4567"/>
    <lineage>
        <taxon>Eukaryota</taxon>
        <taxon>Viridiplantae</taxon>
        <taxon>Streptophyta</taxon>
        <taxon>Embryophyta</taxon>
        <taxon>Tracheophyta</taxon>
        <taxon>Spermatophyta</taxon>
        <taxon>Magnoliopsida</taxon>
        <taxon>Liliopsida</taxon>
        <taxon>Poales</taxon>
        <taxon>Poaceae</taxon>
        <taxon>BOP clade</taxon>
        <taxon>Pooideae</taxon>
        <taxon>Triticodae</taxon>
        <taxon>Triticeae</taxon>
        <taxon>Triticinae</taxon>
        <taxon>Triticum</taxon>
    </lineage>
</organism>
<evidence type="ECO:0000259" key="12">
    <source>
        <dbReference type="PROSITE" id="PS51745"/>
    </source>
</evidence>
<feature type="domain" description="PB1" evidence="12">
    <location>
        <begin position="105"/>
        <end position="219"/>
    </location>
</feature>
<sequence>MAWNGSKDEEERGLELSLGLPGYFSGSPGQEGLEEKGGRRGAAGAGAKGRSNGSKPSRPAAAAPVVGWPPVRSFRRNLAASSSKPPAAEPRHGAGGKADGSIYKGRFVKINMDGVPIGRKVDLKAHGSYGKLAAAVDHLFQGLLAAARSACAAAQRDESSCAVGEKHAAITGLLDGSGEYTLVYEDDEGDQMLVGDVPWDMFIATAKRLRVLRSSDLNASSLRAAVSRKRGAAGC</sequence>
<dbReference type="SUPFAM" id="SSF54277">
    <property type="entry name" value="CAD &amp; PB1 domains"/>
    <property type="match status" value="1"/>
</dbReference>
<dbReference type="PANTHER" id="PTHR31734:SF33">
    <property type="entry name" value="AUXIN-RESPONSIVE PROTEIN IAA16"/>
    <property type="match status" value="1"/>
</dbReference>
<evidence type="ECO:0000256" key="1">
    <source>
        <dbReference type="ARBA" id="ARBA00002159"/>
    </source>
</evidence>
<dbReference type="EMBL" id="LT934112">
    <property type="protein sequence ID" value="VAH15290.1"/>
    <property type="molecule type" value="Genomic_DNA"/>
</dbReference>
<evidence type="ECO:0000313" key="14">
    <source>
        <dbReference type="Proteomes" id="UP000324705"/>
    </source>
</evidence>
<feature type="compositionally biased region" description="Basic and acidic residues" evidence="11">
    <location>
        <begin position="1"/>
        <end position="14"/>
    </location>
</feature>
<reference evidence="13 14" key="1">
    <citation type="submission" date="2017-09" db="EMBL/GenBank/DDBJ databases">
        <authorList>
            <consortium name="International Durum Wheat Genome Sequencing Consortium (IDWGSC)"/>
            <person name="Milanesi L."/>
        </authorList>
    </citation>
    <scope>NUCLEOTIDE SEQUENCE [LARGE SCALE GENOMIC DNA]</scope>
    <source>
        <strain evidence="14">cv. Svevo</strain>
    </source>
</reference>
<gene>
    <name evidence="13" type="ORF">TRITD_1Bv1G065080</name>
</gene>
<feature type="compositionally biased region" description="Low complexity" evidence="11">
    <location>
        <begin position="59"/>
        <end position="71"/>
    </location>
</feature>
<evidence type="ECO:0000256" key="9">
    <source>
        <dbReference type="ARBA" id="ARBA00023294"/>
    </source>
</evidence>
<dbReference type="Proteomes" id="UP000324705">
    <property type="component" value="Chromosome 1B"/>
</dbReference>
<comment type="function">
    <text evidence="1 10">Aux/IAA proteins are short-lived transcriptional factors that function as repressors of early auxin response genes at low auxin concentrations.</text>
</comment>
<dbReference type="PROSITE" id="PS51745">
    <property type="entry name" value="PB1"/>
    <property type="match status" value="1"/>
</dbReference>
<proteinExistence type="inferred from homology"/>
<keyword evidence="7 10" id="KW-0804">Transcription</keyword>
<dbReference type="GO" id="GO:0006355">
    <property type="term" value="P:regulation of DNA-templated transcription"/>
    <property type="evidence" value="ECO:0007669"/>
    <property type="project" value="InterPro"/>
</dbReference>
<keyword evidence="6 10" id="KW-0805">Transcription regulation</keyword>
<evidence type="ECO:0000313" key="13">
    <source>
        <dbReference type="EMBL" id="VAH15290.1"/>
    </source>
</evidence>
<evidence type="ECO:0000256" key="8">
    <source>
        <dbReference type="ARBA" id="ARBA00023242"/>
    </source>
</evidence>
<comment type="subunit">
    <text evidence="4 10">Homodimers and heterodimers.</text>
</comment>
<comment type="similarity">
    <text evidence="3 10">Belongs to the Aux/IAA family.</text>
</comment>
<evidence type="ECO:0000256" key="3">
    <source>
        <dbReference type="ARBA" id="ARBA00006728"/>
    </source>
</evidence>
<dbReference type="Pfam" id="PF02309">
    <property type="entry name" value="AUX_IAA"/>
    <property type="match status" value="1"/>
</dbReference>
<name>A0A9R0QRF8_TRITD</name>
<evidence type="ECO:0000256" key="2">
    <source>
        <dbReference type="ARBA" id="ARBA00004123"/>
    </source>
</evidence>
<evidence type="ECO:0000256" key="11">
    <source>
        <dbReference type="SAM" id="MobiDB-lite"/>
    </source>
</evidence>
<keyword evidence="14" id="KW-1185">Reference proteome</keyword>
<dbReference type="InterPro" id="IPR003311">
    <property type="entry name" value="AUX_IAA"/>
</dbReference>
<dbReference type="Gene3D" id="3.10.20.90">
    <property type="entry name" value="Phosphatidylinositol 3-kinase Catalytic Subunit, Chain A, domain 1"/>
    <property type="match status" value="1"/>
</dbReference>
<dbReference type="GO" id="GO:0009734">
    <property type="term" value="P:auxin-activated signaling pathway"/>
    <property type="evidence" value="ECO:0007669"/>
    <property type="project" value="UniProtKB-UniRule"/>
</dbReference>
<comment type="subcellular location">
    <subcellularLocation>
        <location evidence="2 10">Nucleus</location>
    </subcellularLocation>
</comment>
<feature type="region of interest" description="Disordered" evidence="11">
    <location>
        <begin position="1"/>
        <end position="97"/>
    </location>
</feature>
<accession>A0A9R0QRF8</accession>
<keyword evidence="8 10" id="KW-0539">Nucleus</keyword>
<dbReference type="FunFam" id="3.10.20.90:FF:000225">
    <property type="entry name" value="Auxin-responsive protein"/>
    <property type="match status" value="1"/>
</dbReference>
<evidence type="ECO:0000256" key="7">
    <source>
        <dbReference type="ARBA" id="ARBA00023163"/>
    </source>
</evidence>
<dbReference type="InterPro" id="IPR053793">
    <property type="entry name" value="PB1-like"/>
</dbReference>
<dbReference type="Gramene" id="TRITD1Bv1G065080.4">
    <property type="protein sequence ID" value="TRITD1Bv1G065080.4"/>
    <property type="gene ID" value="TRITD1Bv1G065080"/>
</dbReference>
<dbReference type="PANTHER" id="PTHR31734">
    <property type="entry name" value="AUXIN-RESPONSIVE PROTEIN IAA17"/>
    <property type="match status" value="1"/>
</dbReference>
<evidence type="ECO:0000256" key="5">
    <source>
        <dbReference type="ARBA" id="ARBA00022491"/>
    </source>
</evidence>
<dbReference type="AlphaFoldDB" id="A0A9R0QRF8"/>
<dbReference type="InterPro" id="IPR033389">
    <property type="entry name" value="AUX/IAA_dom"/>
</dbReference>
<protein>
    <recommendedName>
        <fullName evidence="10">Auxin-responsive protein</fullName>
    </recommendedName>
</protein>
<evidence type="ECO:0000256" key="4">
    <source>
        <dbReference type="ARBA" id="ARBA00011726"/>
    </source>
</evidence>
<keyword evidence="5 10" id="KW-0678">Repressor</keyword>
<evidence type="ECO:0000256" key="10">
    <source>
        <dbReference type="RuleBase" id="RU004549"/>
    </source>
</evidence>